<evidence type="ECO:0000259" key="6">
    <source>
        <dbReference type="PROSITE" id="PS51296"/>
    </source>
</evidence>
<keyword evidence="1" id="KW-0001">2Fe-2S</keyword>
<dbReference type="RefSeq" id="WP_184844406.1">
    <property type="nucleotide sequence ID" value="NZ_JACHMN010000003.1"/>
</dbReference>
<evidence type="ECO:0000256" key="1">
    <source>
        <dbReference type="ARBA" id="ARBA00022714"/>
    </source>
</evidence>
<evidence type="ECO:0000256" key="2">
    <source>
        <dbReference type="ARBA" id="ARBA00022723"/>
    </source>
</evidence>
<dbReference type="SUPFAM" id="SSF50022">
    <property type="entry name" value="ISP domain"/>
    <property type="match status" value="1"/>
</dbReference>
<dbReference type="GO" id="GO:0051537">
    <property type="term" value="F:2 iron, 2 sulfur cluster binding"/>
    <property type="evidence" value="ECO:0007669"/>
    <property type="project" value="UniProtKB-KW"/>
</dbReference>
<dbReference type="Gene3D" id="3.90.380.10">
    <property type="entry name" value="Naphthalene 1,2-dioxygenase Alpha Subunit, Chain A, domain 1"/>
    <property type="match status" value="1"/>
</dbReference>
<comment type="caution">
    <text evidence="7">The sequence shown here is derived from an EMBL/GenBank/DDBJ whole genome shotgun (WGS) entry which is preliminary data.</text>
</comment>
<sequence>MLKNFWYAVEFADRVTTKPSRVTVLGQHLALYRTPKGRPVALSDLCVHRGAALSGGWTKGDSIVCPYHGWEYEPEGACVKIPANLPGRSIPRKARVDSYPVQEKYGFIWVFLGDLAEAERPPMPVWPEFDNLVENGGKFRAVTGEFLWQANYERILENGCDIAHAPFVHAGSFGNPERPEVAEYEVEQPDEWSAFATVDLYPPQPKGIWKYLNRNSSDLKNRPPVTTSAGWMLPNMIKLHVRLPIGDLIIYDTNIPIDETTTLVKWVALRTFFTGKWADKNAIQRTLKIFYQDAEVVNKVRPELLPFDLGAELHIKSDQIAVTYRRRRQELAEKGWMLSDADKIMGDVPRREATVIPSPARKENPELARAWVHKARGEHPTVQAAWDAAQAAENDAANATATDAEEKNS</sequence>
<dbReference type="InterPro" id="IPR017941">
    <property type="entry name" value="Rieske_2Fe-2S"/>
</dbReference>
<dbReference type="InterPro" id="IPR036922">
    <property type="entry name" value="Rieske_2Fe-2S_sf"/>
</dbReference>
<keyword evidence="5" id="KW-0411">Iron-sulfur</keyword>
<name>A0A841C1Z5_9ACTN</name>
<accession>A0A841C1Z5</accession>
<dbReference type="GO" id="GO:0004497">
    <property type="term" value="F:monooxygenase activity"/>
    <property type="evidence" value="ECO:0007669"/>
    <property type="project" value="UniProtKB-ARBA"/>
</dbReference>
<dbReference type="GO" id="GO:0016705">
    <property type="term" value="F:oxidoreductase activity, acting on paired donors, with incorporation or reduction of molecular oxygen"/>
    <property type="evidence" value="ECO:0007669"/>
    <property type="project" value="UniProtKB-ARBA"/>
</dbReference>
<dbReference type="EMBL" id="JACHMN010000003">
    <property type="protein sequence ID" value="MBB5873339.1"/>
    <property type="molecule type" value="Genomic_DNA"/>
</dbReference>
<evidence type="ECO:0000313" key="7">
    <source>
        <dbReference type="EMBL" id="MBB5873339.1"/>
    </source>
</evidence>
<organism evidence="7 8">
    <name type="scientific">Allocatelliglobosispora scoriae</name>
    <dbReference type="NCBI Taxonomy" id="643052"/>
    <lineage>
        <taxon>Bacteria</taxon>
        <taxon>Bacillati</taxon>
        <taxon>Actinomycetota</taxon>
        <taxon>Actinomycetes</taxon>
        <taxon>Micromonosporales</taxon>
        <taxon>Micromonosporaceae</taxon>
        <taxon>Allocatelliglobosispora</taxon>
    </lineage>
</organism>
<dbReference type="PANTHER" id="PTHR21266:SF59">
    <property type="entry name" value="BLR4922 PROTEIN"/>
    <property type="match status" value="1"/>
</dbReference>
<dbReference type="PROSITE" id="PS51296">
    <property type="entry name" value="RIESKE"/>
    <property type="match status" value="1"/>
</dbReference>
<evidence type="ECO:0000313" key="8">
    <source>
        <dbReference type="Proteomes" id="UP000587527"/>
    </source>
</evidence>
<keyword evidence="8" id="KW-1185">Reference proteome</keyword>
<keyword evidence="7" id="KW-0223">Dioxygenase</keyword>
<evidence type="ECO:0000256" key="3">
    <source>
        <dbReference type="ARBA" id="ARBA00023002"/>
    </source>
</evidence>
<dbReference type="InterPro" id="IPR050584">
    <property type="entry name" value="Cholesterol_7-desaturase"/>
</dbReference>
<dbReference type="SUPFAM" id="SSF55961">
    <property type="entry name" value="Bet v1-like"/>
    <property type="match status" value="1"/>
</dbReference>
<dbReference type="Pfam" id="PF19112">
    <property type="entry name" value="VanA_C"/>
    <property type="match status" value="1"/>
</dbReference>
<keyword evidence="3" id="KW-0560">Oxidoreductase</keyword>
<dbReference type="GO" id="GO:0051213">
    <property type="term" value="F:dioxygenase activity"/>
    <property type="evidence" value="ECO:0007669"/>
    <property type="project" value="UniProtKB-KW"/>
</dbReference>
<reference evidence="7 8" key="1">
    <citation type="submission" date="2020-08" db="EMBL/GenBank/DDBJ databases">
        <title>Sequencing the genomes of 1000 actinobacteria strains.</title>
        <authorList>
            <person name="Klenk H.-P."/>
        </authorList>
    </citation>
    <scope>NUCLEOTIDE SEQUENCE [LARGE SCALE GENOMIC DNA]</scope>
    <source>
        <strain evidence="7 8">DSM 45362</strain>
    </source>
</reference>
<dbReference type="AlphaFoldDB" id="A0A841C1Z5"/>
<gene>
    <name evidence="7" type="ORF">F4553_006773</name>
</gene>
<proteinExistence type="predicted"/>
<dbReference type="Proteomes" id="UP000587527">
    <property type="component" value="Unassembled WGS sequence"/>
</dbReference>
<keyword evidence="2" id="KW-0479">Metal-binding</keyword>
<evidence type="ECO:0000256" key="4">
    <source>
        <dbReference type="ARBA" id="ARBA00023004"/>
    </source>
</evidence>
<keyword evidence="4" id="KW-0408">Iron</keyword>
<dbReference type="Pfam" id="PF00355">
    <property type="entry name" value="Rieske"/>
    <property type="match status" value="1"/>
</dbReference>
<dbReference type="InterPro" id="IPR044043">
    <property type="entry name" value="VanA_C_cat"/>
</dbReference>
<protein>
    <submittedName>
        <fullName evidence="7">Phenylpropionate dioxygenase-like ring-hydroxylating dioxygenase large terminal subunit</fullName>
    </submittedName>
</protein>
<feature type="domain" description="Rieske" evidence="6">
    <location>
        <begin position="6"/>
        <end position="110"/>
    </location>
</feature>
<dbReference type="GO" id="GO:0046872">
    <property type="term" value="F:metal ion binding"/>
    <property type="evidence" value="ECO:0007669"/>
    <property type="project" value="UniProtKB-KW"/>
</dbReference>
<dbReference type="Gene3D" id="2.102.10.10">
    <property type="entry name" value="Rieske [2Fe-2S] iron-sulphur domain"/>
    <property type="match status" value="1"/>
</dbReference>
<evidence type="ECO:0000256" key="5">
    <source>
        <dbReference type="ARBA" id="ARBA00023014"/>
    </source>
</evidence>
<dbReference type="PANTHER" id="PTHR21266">
    <property type="entry name" value="IRON-SULFUR DOMAIN CONTAINING PROTEIN"/>
    <property type="match status" value="1"/>
</dbReference>